<organism evidence="1 2">
    <name type="scientific">Hermanssonia centrifuga</name>
    <dbReference type="NCBI Taxonomy" id="98765"/>
    <lineage>
        <taxon>Eukaryota</taxon>
        <taxon>Fungi</taxon>
        <taxon>Dikarya</taxon>
        <taxon>Basidiomycota</taxon>
        <taxon>Agaricomycotina</taxon>
        <taxon>Agaricomycetes</taxon>
        <taxon>Polyporales</taxon>
        <taxon>Meruliaceae</taxon>
        <taxon>Hermanssonia</taxon>
    </lineage>
</organism>
<evidence type="ECO:0000313" key="2">
    <source>
        <dbReference type="Proteomes" id="UP000186601"/>
    </source>
</evidence>
<gene>
    <name evidence="1" type="ORF">PHLCEN_2v1902</name>
</gene>
<comment type="caution">
    <text evidence="1">The sequence shown here is derived from an EMBL/GenBank/DDBJ whole genome shotgun (WGS) entry which is preliminary data.</text>
</comment>
<dbReference type="Proteomes" id="UP000186601">
    <property type="component" value="Unassembled WGS sequence"/>
</dbReference>
<dbReference type="OrthoDB" id="3267098at2759"/>
<keyword evidence="2" id="KW-1185">Reference proteome</keyword>
<protein>
    <submittedName>
        <fullName evidence="1">Uncharacterized protein</fullName>
    </submittedName>
</protein>
<reference evidence="1 2" key="1">
    <citation type="submission" date="2018-02" db="EMBL/GenBank/DDBJ databases">
        <title>Genome sequence of the basidiomycete white-rot fungus Phlebia centrifuga.</title>
        <authorList>
            <person name="Granchi Z."/>
            <person name="Peng M."/>
            <person name="de Vries R.P."/>
            <person name="Hilden K."/>
            <person name="Makela M.R."/>
            <person name="Grigoriev I."/>
            <person name="Riley R."/>
        </authorList>
    </citation>
    <scope>NUCLEOTIDE SEQUENCE [LARGE SCALE GENOMIC DNA]</scope>
    <source>
        <strain evidence="1 2">FBCC195</strain>
    </source>
</reference>
<evidence type="ECO:0000313" key="1">
    <source>
        <dbReference type="EMBL" id="PSS34057.1"/>
    </source>
</evidence>
<accession>A0A2R6RVK6</accession>
<dbReference type="AlphaFoldDB" id="A0A2R6RVK6"/>
<name>A0A2R6RVK6_9APHY</name>
<dbReference type="STRING" id="98765.A0A2R6RVK6"/>
<proteinExistence type="predicted"/>
<dbReference type="EMBL" id="MLYV02000161">
    <property type="protein sequence ID" value="PSS34057.1"/>
    <property type="molecule type" value="Genomic_DNA"/>
</dbReference>
<sequence length="141" mass="16376">MTLSPDYDPETGVSSSGHPYSYTRVLGIFHANVVYHIDGKHDTVHLLEFLWVRWYHLCKHWKGGFKHQKLHRLEFMDEAYGFLDPDDVIQGAHIIPAFVHGRSGTTSTGHQDAVLVESKDSTKGSDWYDYNSEWRFYYVNL</sequence>